<accession>X1HIH2</accession>
<feature type="domain" description="Obg" evidence="1">
    <location>
        <begin position="1"/>
        <end position="78"/>
    </location>
</feature>
<organism evidence="2">
    <name type="scientific">marine sediment metagenome</name>
    <dbReference type="NCBI Taxonomy" id="412755"/>
    <lineage>
        <taxon>unclassified sequences</taxon>
        <taxon>metagenomes</taxon>
        <taxon>ecological metagenomes</taxon>
    </lineage>
</organism>
<dbReference type="InterPro" id="IPR006169">
    <property type="entry name" value="GTP1_OBG_dom"/>
</dbReference>
<dbReference type="InterPro" id="IPR036726">
    <property type="entry name" value="GTP1_OBG_dom_sf"/>
</dbReference>
<dbReference type="Gene3D" id="2.70.210.12">
    <property type="entry name" value="GTP1/OBG domain"/>
    <property type="match status" value="1"/>
</dbReference>
<reference evidence="2" key="1">
    <citation type="journal article" date="2014" name="Front. Microbiol.">
        <title>High frequency of phylogenetically diverse reductive dehalogenase-homologous genes in deep subseafloor sedimentary metagenomes.</title>
        <authorList>
            <person name="Kawai M."/>
            <person name="Futagami T."/>
            <person name="Toyoda A."/>
            <person name="Takaki Y."/>
            <person name="Nishi S."/>
            <person name="Hori S."/>
            <person name="Arai W."/>
            <person name="Tsubouchi T."/>
            <person name="Morono Y."/>
            <person name="Uchiyama I."/>
            <person name="Ito T."/>
            <person name="Fujiyama A."/>
            <person name="Inagaki F."/>
            <person name="Takami H."/>
        </authorList>
    </citation>
    <scope>NUCLEOTIDE SEQUENCE</scope>
    <source>
        <strain evidence="2">Expedition CK06-06</strain>
    </source>
</reference>
<gene>
    <name evidence="2" type="ORF">S03H2_43305</name>
</gene>
<dbReference type="GO" id="GO:0005525">
    <property type="term" value="F:GTP binding"/>
    <property type="evidence" value="ECO:0007669"/>
    <property type="project" value="InterPro"/>
</dbReference>
<dbReference type="Pfam" id="PF01018">
    <property type="entry name" value="GTP1_OBG"/>
    <property type="match status" value="1"/>
</dbReference>
<comment type="caution">
    <text evidence="2">The sequence shown here is derived from an EMBL/GenBank/DDBJ whole genome shotgun (WGS) entry which is preliminary data.</text>
</comment>
<feature type="non-terminal residue" evidence="2">
    <location>
        <position position="78"/>
    </location>
</feature>
<evidence type="ECO:0000313" key="2">
    <source>
        <dbReference type="EMBL" id="GAH69282.1"/>
    </source>
</evidence>
<sequence length="78" mass="8285">MFDRAEITVKAGNGGSGVVSFRREKFVPFGGPDGGDGGDGGDVVIRADPSVTSLRIFKHKRFYKAEDGRGGKGKKKRG</sequence>
<dbReference type="InterPro" id="IPR045086">
    <property type="entry name" value="OBG_GTPase"/>
</dbReference>
<dbReference type="AlphaFoldDB" id="X1HIH2"/>
<name>X1HIH2_9ZZZZ</name>
<dbReference type="SUPFAM" id="SSF82051">
    <property type="entry name" value="Obg GTP-binding protein N-terminal domain"/>
    <property type="match status" value="1"/>
</dbReference>
<dbReference type="PANTHER" id="PTHR11702">
    <property type="entry name" value="DEVELOPMENTALLY REGULATED GTP-BINDING PROTEIN-RELATED"/>
    <property type="match status" value="1"/>
</dbReference>
<dbReference type="PANTHER" id="PTHR11702:SF31">
    <property type="entry name" value="MITOCHONDRIAL RIBOSOME-ASSOCIATED GTPASE 2"/>
    <property type="match status" value="1"/>
</dbReference>
<proteinExistence type="predicted"/>
<dbReference type="PROSITE" id="PS51883">
    <property type="entry name" value="OBG"/>
    <property type="match status" value="1"/>
</dbReference>
<dbReference type="EMBL" id="BARU01027001">
    <property type="protein sequence ID" value="GAH69282.1"/>
    <property type="molecule type" value="Genomic_DNA"/>
</dbReference>
<dbReference type="GO" id="GO:0003924">
    <property type="term" value="F:GTPase activity"/>
    <property type="evidence" value="ECO:0007669"/>
    <property type="project" value="InterPro"/>
</dbReference>
<evidence type="ECO:0000259" key="1">
    <source>
        <dbReference type="PROSITE" id="PS51883"/>
    </source>
</evidence>
<protein>
    <recommendedName>
        <fullName evidence="1">Obg domain-containing protein</fullName>
    </recommendedName>
</protein>